<feature type="region of interest" description="Disordered" evidence="2">
    <location>
        <begin position="1"/>
        <end position="24"/>
    </location>
</feature>
<accession>L7MFE1</accession>
<dbReference type="Pfam" id="PF15798">
    <property type="entry name" value="PRAS"/>
    <property type="match status" value="1"/>
</dbReference>
<evidence type="ECO:0000256" key="1">
    <source>
        <dbReference type="SAM" id="Coils"/>
    </source>
</evidence>
<protein>
    <submittedName>
        <fullName evidence="3">Uncharacterized protein</fullName>
    </submittedName>
</protein>
<dbReference type="AlphaFoldDB" id="L7MFE1"/>
<dbReference type="InterPro" id="IPR026682">
    <property type="entry name" value="AKT1S1"/>
</dbReference>
<organism evidence="3">
    <name type="scientific">Rhipicephalus pulchellus</name>
    <name type="common">Yellow backed tick</name>
    <name type="synonym">Dermacentor pulchellus</name>
    <dbReference type="NCBI Taxonomy" id="72859"/>
    <lineage>
        <taxon>Eukaryota</taxon>
        <taxon>Metazoa</taxon>
        <taxon>Ecdysozoa</taxon>
        <taxon>Arthropoda</taxon>
        <taxon>Chelicerata</taxon>
        <taxon>Arachnida</taxon>
        <taxon>Acari</taxon>
        <taxon>Parasitiformes</taxon>
        <taxon>Ixodida</taxon>
        <taxon>Ixodoidea</taxon>
        <taxon>Ixodidae</taxon>
        <taxon>Rhipicephalinae</taxon>
        <taxon>Rhipicephalus</taxon>
        <taxon>Rhipicephalus</taxon>
    </lineage>
</organism>
<dbReference type="PANTHER" id="PTHR21844:SF2">
    <property type="entry name" value="PROLINE-RICH AKT1 SUBSTRATE 1"/>
    <property type="match status" value="1"/>
</dbReference>
<feature type="coiled-coil region" evidence="1">
    <location>
        <begin position="187"/>
        <end position="221"/>
    </location>
</feature>
<dbReference type="GO" id="GO:0005737">
    <property type="term" value="C:cytoplasm"/>
    <property type="evidence" value="ECO:0007669"/>
    <property type="project" value="TreeGrafter"/>
</dbReference>
<dbReference type="PANTHER" id="PTHR21844">
    <property type="entry name" value="AKT1 SUBSTRATE 1 PROTEIN"/>
    <property type="match status" value="1"/>
</dbReference>
<feature type="region of interest" description="Disordered" evidence="2">
    <location>
        <begin position="290"/>
        <end position="315"/>
    </location>
</feature>
<reference evidence="3" key="2">
    <citation type="journal article" date="2015" name="J. Proteomics">
        <title>Sexual differences in the sialomes of the zebra tick, Rhipicephalus pulchellus.</title>
        <authorList>
            <person name="Tan A.W."/>
            <person name="Francischetti I.M."/>
            <person name="Slovak M."/>
            <person name="Kini R.M."/>
            <person name="Ribeiro J.M."/>
        </authorList>
    </citation>
    <scope>NUCLEOTIDE SEQUENCE</scope>
    <source>
        <tissue evidence="3">Salivary gland</tissue>
    </source>
</reference>
<name>L7MFE1_RHIPC</name>
<dbReference type="GO" id="GO:0032007">
    <property type="term" value="P:negative regulation of TOR signaling"/>
    <property type="evidence" value="ECO:0007669"/>
    <property type="project" value="InterPro"/>
</dbReference>
<sequence length="380" mass="41908">NGDAQGTAESTSRDLQGPSLDQGGVLPSCSVSRSCTVSHSEEAATMSGLRVCGCLNWSVHCQEVQPCDLRQKAPADPFFKGGLICAKLAPQGITKRHSFLESVRTVGDWEVHSCQGCHWDVYAQASDRSLLLSANLESDVQRIEAMRASADYSPCFHMLLPPVADNEGEAANVAPGVTEEETLVARLHVQQLAAQFLQKELEAMEARLRLYQEQQAQALERLRLRTARDQDALWHIIVSNNGGRQQVSAGRVASVKQRPVAPHMPDVKRRLAAQREGEVFQLDGFEEDEAAFPSSEEEHSDDGGNSSSSSALDEPVRHCAYSLPVDMPRWRPRDDDHQFAVEHDRIGANIEALARSVCDGTEMFGDLPRPRLNSMQRPLF</sequence>
<feature type="non-terminal residue" evidence="3">
    <location>
        <position position="1"/>
    </location>
</feature>
<dbReference type="EMBL" id="GACK01002108">
    <property type="protein sequence ID" value="JAA62926.1"/>
    <property type="molecule type" value="mRNA"/>
</dbReference>
<evidence type="ECO:0000313" key="3">
    <source>
        <dbReference type="EMBL" id="JAA62926.1"/>
    </source>
</evidence>
<dbReference type="GO" id="GO:0048011">
    <property type="term" value="P:neurotrophin TRK receptor signaling pathway"/>
    <property type="evidence" value="ECO:0007669"/>
    <property type="project" value="InterPro"/>
</dbReference>
<keyword evidence="1" id="KW-0175">Coiled coil</keyword>
<reference evidence="3" key="1">
    <citation type="submission" date="2012-11" db="EMBL/GenBank/DDBJ databases">
        <authorList>
            <person name="Lucero-Rivera Y.E."/>
            <person name="Tovar-Ramirez D."/>
        </authorList>
    </citation>
    <scope>NUCLEOTIDE SEQUENCE</scope>
    <source>
        <tissue evidence="3">Salivary gland</tissue>
    </source>
</reference>
<evidence type="ECO:0000256" key="2">
    <source>
        <dbReference type="SAM" id="MobiDB-lite"/>
    </source>
</evidence>
<proteinExistence type="evidence at transcript level"/>